<evidence type="ECO:0000313" key="7">
    <source>
        <dbReference type="EMBL" id="NSL54353.1"/>
    </source>
</evidence>
<evidence type="ECO:0000313" key="8">
    <source>
        <dbReference type="Proteomes" id="UP000778523"/>
    </source>
</evidence>
<accession>A0ABX2IJ26</accession>
<dbReference type="Proteomes" id="UP000778523">
    <property type="component" value="Unassembled WGS sequence"/>
</dbReference>
<evidence type="ECO:0000256" key="3">
    <source>
        <dbReference type="ARBA" id="ARBA00022989"/>
    </source>
</evidence>
<evidence type="ECO:0000256" key="1">
    <source>
        <dbReference type="ARBA" id="ARBA00004141"/>
    </source>
</evidence>
<feature type="domain" description="NarX-like N-terminal" evidence="6">
    <location>
        <begin position="157"/>
        <end position="211"/>
    </location>
</feature>
<keyword evidence="5" id="KW-0732">Signal</keyword>
<dbReference type="InterPro" id="IPR006311">
    <property type="entry name" value="TAT_signal"/>
</dbReference>
<keyword evidence="3" id="KW-1133">Transmembrane helix</keyword>
<proteinExistence type="predicted"/>
<reference evidence="7 8" key="1">
    <citation type="submission" date="2020-06" db="EMBL/GenBank/DDBJ databases">
        <title>Draft genome of Uliginosibacterium sp. IMCC34675.</title>
        <authorList>
            <person name="Song J."/>
        </authorList>
    </citation>
    <scope>NUCLEOTIDE SEQUENCE [LARGE SCALE GENOMIC DNA]</scope>
    <source>
        <strain evidence="7 8">IMCC34675</strain>
    </source>
</reference>
<organism evidence="7 8">
    <name type="scientific">Uliginosibacterium aquaticum</name>
    <dbReference type="NCBI Taxonomy" id="2731212"/>
    <lineage>
        <taxon>Bacteria</taxon>
        <taxon>Pseudomonadati</taxon>
        <taxon>Pseudomonadota</taxon>
        <taxon>Betaproteobacteria</taxon>
        <taxon>Rhodocyclales</taxon>
        <taxon>Zoogloeaceae</taxon>
        <taxon>Uliginosibacterium</taxon>
    </lineage>
</organism>
<feature type="signal peptide" evidence="5">
    <location>
        <begin position="1"/>
        <end position="27"/>
    </location>
</feature>
<protein>
    <submittedName>
        <fullName evidence="7">Type IV pili methyl-accepting chemotaxis transducer N-terminal domain-containing protein</fullName>
    </submittedName>
</protein>
<keyword evidence="8" id="KW-1185">Reference proteome</keyword>
<dbReference type="InterPro" id="IPR042295">
    <property type="entry name" value="NarX-like_N_sf"/>
</dbReference>
<sequence length="273" mass="30284">MNSSLNPTRRRVLFALGALPLAARALAAPQKPAEIGMLEAINQAGRQRMLSQRMAKLYAQQLRGVREADARGLLADSMALFDKQLQTLREFAARKNAPELIQTYEQLATRWLDYRRVVGTPASNDGLKTVAALNEQVLALAHQGTQQLEALHGGSLGKLVNIAGRQRMLSQRMSKFYFFSVTGVNTPEVSKGLDAARKEFVAAMQTLKMAPENTKDTESWIKLAETQWMFFDDALRGNAKQHEQAYLENSVAVSSENILQVMDKLTGLYATLS</sequence>
<evidence type="ECO:0000259" key="6">
    <source>
        <dbReference type="Pfam" id="PF13675"/>
    </source>
</evidence>
<evidence type="ECO:0000256" key="2">
    <source>
        <dbReference type="ARBA" id="ARBA00022692"/>
    </source>
</evidence>
<keyword evidence="4" id="KW-0472">Membrane</keyword>
<dbReference type="Pfam" id="PF13675">
    <property type="entry name" value="PilJ"/>
    <property type="match status" value="2"/>
</dbReference>
<name>A0ABX2IJ26_9RHOO</name>
<evidence type="ECO:0000256" key="4">
    <source>
        <dbReference type="ARBA" id="ARBA00023136"/>
    </source>
</evidence>
<dbReference type="PROSITE" id="PS51318">
    <property type="entry name" value="TAT"/>
    <property type="match status" value="1"/>
</dbReference>
<feature type="domain" description="NarX-like N-terminal" evidence="6">
    <location>
        <begin position="39"/>
        <end position="124"/>
    </location>
</feature>
<comment type="caution">
    <text evidence="7">The sequence shown here is derived from an EMBL/GenBank/DDBJ whole genome shotgun (WGS) entry which is preliminary data.</text>
</comment>
<dbReference type="RefSeq" id="WP_170020879.1">
    <property type="nucleotide sequence ID" value="NZ_JABCSC020000001.1"/>
</dbReference>
<dbReference type="Gene3D" id="1.20.120.960">
    <property type="entry name" value="Histidine kinase NarX, sensor domain"/>
    <property type="match status" value="1"/>
</dbReference>
<dbReference type="InterPro" id="IPR029095">
    <property type="entry name" value="NarX-like_N"/>
</dbReference>
<comment type="subcellular location">
    <subcellularLocation>
        <location evidence="1">Membrane</location>
        <topology evidence="1">Multi-pass membrane protein</topology>
    </subcellularLocation>
</comment>
<dbReference type="EMBL" id="JABCSC020000001">
    <property type="protein sequence ID" value="NSL54353.1"/>
    <property type="molecule type" value="Genomic_DNA"/>
</dbReference>
<gene>
    <name evidence="7" type="ORF">HJ583_004880</name>
</gene>
<keyword evidence="2" id="KW-0812">Transmembrane</keyword>
<feature type="chain" id="PRO_5045657859" evidence="5">
    <location>
        <begin position="28"/>
        <end position="273"/>
    </location>
</feature>
<evidence type="ECO:0000256" key="5">
    <source>
        <dbReference type="SAM" id="SignalP"/>
    </source>
</evidence>